<protein>
    <recommendedName>
        <fullName evidence="3">2'-5' RNA ligase family protein</fullName>
    </recommendedName>
</protein>
<reference evidence="1 2" key="1">
    <citation type="submission" date="2019-03" db="EMBL/GenBank/DDBJ databases">
        <title>Genome Sequencing and Assembly of Various Microbes Isolated from Partially Reclaimed Soil and Acid Mine Drainage (AMD) Site.</title>
        <authorList>
            <person name="Steinbock B."/>
            <person name="Bechtold R."/>
            <person name="Sevigny J.L."/>
            <person name="Thomas D."/>
            <person name="Cuthill L.R."/>
            <person name="Aveiro Johannsen E.J."/>
            <person name="Thomas K."/>
            <person name="Ghosh A."/>
        </authorList>
    </citation>
    <scope>NUCLEOTIDE SEQUENCE [LARGE SCALE GENOMIC DNA]</scope>
    <source>
        <strain evidence="1 2">F-B2</strain>
    </source>
</reference>
<evidence type="ECO:0008006" key="3">
    <source>
        <dbReference type="Google" id="ProtNLM"/>
    </source>
</evidence>
<evidence type="ECO:0000313" key="2">
    <source>
        <dbReference type="Proteomes" id="UP000295633"/>
    </source>
</evidence>
<dbReference type="AlphaFoldDB" id="A0A4R5YKY4"/>
<comment type="caution">
    <text evidence="1">The sequence shown here is derived from an EMBL/GenBank/DDBJ whole genome shotgun (WGS) entry which is preliminary data.</text>
</comment>
<dbReference type="STRING" id="273677.BW34_00732"/>
<dbReference type="Pfam" id="PF13563">
    <property type="entry name" value="2_5_RNA_ligase2"/>
    <property type="match status" value="1"/>
</dbReference>
<proteinExistence type="predicted"/>
<evidence type="ECO:0000313" key="1">
    <source>
        <dbReference type="EMBL" id="TDL46124.1"/>
    </source>
</evidence>
<dbReference type="Proteomes" id="UP000295633">
    <property type="component" value="Unassembled WGS sequence"/>
</dbReference>
<name>A0A4R5YKY4_9MICO</name>
<gene>
    <name evidence="1" type="ORF">E2R54_06780</name>
</gene>
<dbReference type="InterPro" id="IPR009097">
    <property type="entry name" value="Cyclic_Pdiesterase"/>
</dbReference>
<dbReference type="RefSeq" id="WP_133399165.1">
    <property type="nucleotide sequence ID" value="NZ_SMZX01000001.1"/>
</dbReference>
<dbReference type="EMBL" id="SMZX01000001">
    <property type="protein sequence ID" value="TDL46124.1"/>
    <property type="molecule type" value="Genomic_DNA"/>
</dbReference>
<organism evidence="1 2">
    <name type="scientific">Microbacterium oleivorans</name>
    <dbReference type="NCBI Taxonomy" id="273677"/>
    <lineage>
        <taxon>Bacteria</taxon>
        <taxon>Bacillati</taxon>
        <taxon>Actinomycetota</taxon>
        <taxon>Actinomycetes</taxon>
        <taxon>Micrococcales</taxon>
        <taxon>Microbacteriaceae</taxon>
        <taxon>Microbacterium</taxon>
    </lineage>
</organism>
<sequence length="176" mass="18138">MTVVRGTPVVSIELEFDAATERAVRTEWQALADAGLSSLAAHTSPSNAPHVTLLVRSSVELASVPLPGAFPVTLGAVVLFGAGERRVLARSIVPSAELLALHTAVHEAAGPGADAPHTAPGEWMPHVTLARRLKVSDLERALPLLGEPIVGVARGLRRWDAASATVTGLGVFAAGA</sequence>
<dbReference type="Gene3D" id="3.90.1140.10">
    <property type="entry name" value="Cyclic phosphodiesterase"/>
    <property type="match status" value="1"/>
</dbReference>
<accession>A0A4R5YKY4</accession>
<dbReference type="SUPFAM" id="SSF55144">
    <property type="entry name" value="LigT-like"/>
    <property type="match status" value="1"/>
</dbReference>